<feature type="active site" description="Proton acceptor" evidence="7 8">
    <location>
        <position position="25"/>
    </location>
</feature>
<accession>A0A1I4E4R0</accession>
<dbReference type="GO" id="GO:0019631">
    <property type="term" value="P:quinate catabolic process"/>
    <property type="evidence" value="ECO:0007669"/>
    <property type="project" value="TreeGrafter"/>
</dbReference>
<dbReference type="GO" id="GO:0003855">
    <property type="term" value="F:3-dehydroquinate dehydratase activity"/>
    <property type="evidence" value="ECO:0007669"/>
    <property type="project" value="UniProtKB-UniRule"/>
</dbReference>
<dbReference type="Pfam" id="PF01220">
    <property type="entry name" value="DHquinase_II"/>
    <property type="match status" value="1"/>
</dbReference>
<evidence type="ECO:0000256" key="7">
    <source>
        <dbReference type="HAMAP-Rule" id="MF_00169"/>
    </source>
</evidence>
<dbReference type="STRING" id="1884381.SAMN05518846_12816"/>
<dbReference type="SUPFAM" id="SSF52304">
    <property type="entry name" value="Type II 3-dehydroquinate dehydratase"/>
    <property type="match status" value="1"/>
</dbReference>
<dbReference type="PANTHER" id="PTHR21272:SF3">
    <property type="entry name" value="CATABOLIC 3-DEHYDROQUINASE"/>
    <property type="match status" value="1"/>
</dbReference>
<sequence length="149" mass="16573">MVSSDLLLLNGPNLNLLGIREPHIYGNTSLKELEEELIQFAESRGCALHTFQSNHEGDLVERIHRSKDVKGIILNPGAFMSYSYSLRDAISSVSTPVVEVHISNIYSRESWRHKSVISDVVIGQISGFGKYSYMLGIEAIIYHTHSGAV</sequence>
<evidence type="ECO:0000256" key="8">
    <source>
        <dbReference type="PIRSR" id="PIRSR001399-1"/>
    </source>
</evidence>
<comment type="pathway">
    <text evidence="2 7">Metabolic intermediate biosynthesis; chorismate biosynthesis; chorismate from D-erythrose 4-phosphate and phosphoenolpyruvate: step 3/7.</text>
</comment>
<feature type="binding site" evidence="7">
    <location>
        <position position="75"/>
    </location>
    <ligand>
        <name>substrate</name>
    </ligand>
</feature>
<evidence type="ECO:0000256" key="2">
    <source>
        <dbReference type="ARBA" id="ARBA00004902"/>
    </source>
</evidence>
<dbReference type="NCBIfam" id="NF003805">
    <property type="entry name" value="PRK05395.1-2"/>
    <property type="match status" value="1"/>
</dbReference>
<dbReference type="InterPro" id="IPR036441">
    <property type="entry name" value="DHquinase_II_sf"/>
</dbReference>
<dbReference type="AlphaFoldDB" id="A0A1I4E4R0"/>
<dbReference type="PANTHER" id="PTHR21272">
    <property type="entry name" value="CATABOLIC 3-DEHYDROQUINASE"/>
    <property type="match status" value="1"/>
</dbReference>
<name>A0A1I4E4R0_9BACL</name>
<feature type="site" description="Transition state stabilizer" evidence="7 9">
    <location>
        <position position="20"/>
    </location>
</feature>
<dbReference type="Proteomes" id="UP000198915">
    <property type="component" value="Unassembled WGS sequence"/>
</dbReference>
<dbReference type="GO" id="GO:0009073">
    <property type="term" value="P:aromatic amino acid family biosynthetic process"/>
    <property type="evidence" value="ECO:0007669"/>
    <property type="project" value="UniProtKB-KW"/>
</dbReference>
<comment type="function">
    <text evidence="7">Catalyzes a trans-dehydration via an enolate intermediate.</text>
</comment>
<comment type="catalytic activity">
    <reaction evidence="1 7">
        <text>3-dehydroquinate = 3-dehydroshikimate + H2O</text>
        <dbReference type="Rhea" id="RHEA:21096"/>
        <dbReference type="ChEBI" id="CHEBI:15377"/>
        <dbReference type="ChEBI" id="CHEBI:16630"/>
        <dbReference type="ChEBI" id="CHEBI:32364"/>
        <dbReference type="EC" id="4.2.1.10"/>
    </reaction>
</comment>
<organism evidence="10 11">
    <name type="scientific">Brevibacillus centrosporus</name>
    <dbReference type="NCBI Taxonomy" id="54910"/>
    <lineage>
        <taxon>Bacteria</taxon>
        <taxon>Bacillati</taxon>
        <taxon>Bacillota</taxon>
        <taxon>Bacilli</taxon>
        <taxon>Bacillales</taxon>
        <taxon>Paenibacillaceae</taxon>
        <taxon>Brevibacillus</taxon>
    </lineage>
</organism>
<evidence type="ECO:0000256" key="1">
    <source>
        <dbReference type="ARBA" id="ARBA00001864"/>
    </source>
</evidence>
<dbReference type="Gene3D" id="3.40.50.9100">
    <property type="entry name" value="Dehydroquinase, class II"/>
    <property type="match status" value="1"/>
</dbReference>
<dbReference type="GO" id="GO:0008652">
    <property type="term" value="P:amino acid biosynthetic process"/>
    <property type="evidence" value="ECO:0007669"/>
    <property type="project" value="UniProtKB-KW"/>
</dbReference>
<comment type="similarity">
    <text evidence="3 7">Belongs to the type-II 3-dehydroquinase family.</text>
</comment>
<comment type="caution">
    <text evidence="7">Lacks conserved residue(s) required for the propagation of feature annotation.</text>
</comment>
<reference evidence="11" key="1">
    <citation type="submission" date="2016-10" db="EMBL/GenBank/DDBJ databases">
        <authorList>
            <person name="Varghese N."/>
            <person name="Submissions S."/>
        </authorList>
    </citation>
    <scope>NUCLEOTIDE SEQUENCE [LARGE SCALE GENOMIC DNA]</scope>
    <source>
        <strain evidence="11">OK042</strain>
    </source>
</reference>
<dbReference type="RefSeq" id="WP_092277277.1">
    <property type="nucleotide sequence ID" value="NZ_FORT01000028.1"/>
</dbReference>
<feature type="active site" description="Proton donor" evidence="7 8">
    <location>
        <position position="101"/>
    </location>
</feature>
<dbReference type="EMBL" id="FORT01000028">
    <property type="protein sequence ID" value="SFK99940.1"/>
    <property type="molecule type" value="Genomic_DNA"/>
</dbReference>
<keyword evidence="7" id="KW-0057">Aromatic amino acid biosynthesis</keyword>
<dbReference type="GO" id="GO:0009423">
    <property type="term" value="P:chorismate biosynthetic process"/>
    <property type="evidence" value="ECO:0007669"/>
    <property type="project" value="UniProtKB-UniRule"/>
</dbReference>
<protein>
    <recommendedName>
        <fullName evidence="5 7">3-dehydroquinate dehydratase</fullName>
        <shortName evidence="7">3-dehydroquinase</shortName>
        <ecNumber evidence="5 7">4.2.1.10</ecNumber>
    </recommendedName>
    <alternativeName>
        <fullName evidence="7">Type II DHQase</fullName>
    </alternativeName>
</protein>
<dbReference type="InterPro" id="IPR018509">
    <property type="entry name" value="DHquinase_II_CS"/>
</dbReference>
<comment type="subunit">
    <text evidence="4 7">Homododecamer.</text>
</comment>
<feature type="binding site" evidence="7">
    <location>
        <position position="88"/>
    </location>
    <ligand>
        <name>substrate</name>
    </ligand>
</feature>
<evidence type="ECO:0000313" key="10">
    <source>
        <dbReference type="EMBL" id="SFK99940.1"/>
    </source>
</evidence>
<dbReference type="EC" id="4.2.1.10" evidence="5 7"/>
<evidence type="ECO:0000313" key="11">
    <source>
        <dbReference type="Proteomes" id="UP000198915"/>
    </source>
</evidence>
<feature type="binding site" evidence="7">
    <location>
        <position position="112"/>
    </location>
    <ligand>
        <name>substrate</name>
    </ligand>
</feature>
<dbReference type="NCBIfam" id="TIGR01088">
    <property type="entry name" value="aroQ"/>
    <property type="match status" value="1"/>
</dbReference>
<dbReference type="CDD" id="cd00466">
    <property type="entry name" value="DHQase_II"/>
    <property type="match status" value="1"/>
</dbReference>
<gene>
    <name evidence="7" type="primary">aroQ</name>
    <name evidence="10" type="ORF">SAMN05518846_12816</name>
</gene>
<dbReference type="NCBIfam" id="NF003807">
    <property type="entry name" value="PRK05395.1-4"/>
    <property type="match status" value="1"/>
</dbReference>
<evidence type="ECO:0000256" key="5">
    <source>
        <dbReference type="ARBA" id="ARBA00012060"/>
    </source>
</evidence>
<keyword evidence="11" id="KW-1185">Reference proteome</keyword>
<dbReference type="UniPathway" id="UPA00053">
    <property type="reaction ID" value="UER00086"/>
</dbReference>
<dbReference type="HAMAP" id="MF_00169">
    <property type="entry name" value="AroQ"/>
    <property type="match status" value="1"/>
</dbReference>
<dbReference type="PIRSF" id="PIRSF001399">
    <property type="entry name" value="DHquinase_II"/>
    <property type="match status" value="1"/>
</dbReference>
<feature type="binding site" evidence="7">
    <location>
        <begin position="102"/>
        <end position="103"/>
    </location>
    <ligand>
        <name>substrate</name>
    </ligand>
</feature>
<proteinExistence type="inferred from homology"/>
<evidence type="ECO:0000256" key="9">
    <source>
        <dbReference type="PIRSR" id="PIRSR001399-3"/>
    </source>
</evidence>
<keyword evidence="6 7" id="KW-0456">Lyase</keyword>
<evidence type="ECO:0000256" key="4">
    <source>
        <dbReference type="ARBA" id="ARBA00011193"/>
    </source>
</evidence>
<dbReference type="PROSITE" id="PS01029">
    <property type="entry name" value="DEHYDROQUINASE_II"/>
    <property type="match status" value="1"/>
</dbReference>
<evidence type="ECO:0000256" key="6">
    <source>
        <dbReference type="ARBA" id="ARBA00023239"/>
    </source>
</evidence>
<evidence type="ECO:0000256" key="3">
    <source>
        <dbReference type="ARBA" id="ARBA00011037"/>
    </source>
</evidence>
<dbReference type="InterPro" id="IPR001874">
    <property type="entry name" value="DHquinase_II"/>
</dbReference>
<keyword evidence="7" id="KW-0028">Amino-acid biosynthesis</keyword>